<dbReference type="EMBL" id="JADBGQ010000008">
    <property type="protein sequence ID" value="KAG5387119.1"/>
    <property type="molecule type" value="Genomic_DNA"/>
</dbReference>
<sequence>MCSLQTISTIYSIPLAIAAAASTRISNELGAGNYRAAHIVVYAATSFALMESVVVSLSLLLGRNVFGYVFSSDKATVDYVAKMAPLVSITIILDSLQGVLSGIARGCGWQHIGAYINLGSFYLWGIPFAATLAFWVNLKGVGLWVGIQTGSLLQTFLLALVTGCTNWENQALEARKRMALA</sequence>
<dbReference type="Proteomes" id="UP000823674">
    <property type="component" value="Chromosome A09"/>
</dbReference>
<gene>
    <name evidence="3" type="primary">A09g518620.1_BraROA</name>
    <name evidence="3" type="ORF">IGI04_038589</name>
</gene>
<dbReference type="Pfam" id="PF01554">
    <property type="entry name" value="MatE"/>
    <property type="match status" value="1"/>
</dbReference>
<name>A0ABQ7LNS1_BRACM</name>
<keyword evidence="4" id="KW-1185">Reference proteome</keyword>
<comment type="caution">
    <text evidence="3">The sequence shown here is derived from an EMBL/GenBank/DDBJ whole genome shotgun (WGS) entry which is preliminary data.</text>
</comment>
<keyword evidence="2" id="KW-0472">Membrane</keyword>
<dbReference type="InterPro" id="IPR002528">
    <property type="entry name" value="MATE_fam"/>
</dbReference>
<comment type="similarity">
    <text evidence="1">Belongs to the multi antimicrobial extrusion (MATE) (TC 2.A.66.1) family.</text>
</comment>
<dbReference type="PANTHER" id="PTHR11206">
    <property type="entry name" value="MULTIDRUG RESISTANCE PROTEIN"/>
    <property type="match status" value="1"/>
</dbReference>
<evidence type="ECO:0000313" key="4">
    <source>
        <dbReference type="Proteomes" id="UP000823674"/>
    </source>
</evidence>
<keyword evidence="2" id="KW-1133">Transmembrane helix</keyword>
<evidence type="ECO:0000256" key="1">
    <source>
        <dbReference type="ARBA" id="ARBA00010199"/>
    </source>
</evidence>
<evidence type="ECO:0008006" key="5">
    <source>
        <dbReference type="Google" id="ProtNLM"/>
    </source>
</evidence>
<accession>A0ABQ7LNS1</accession>
<feature type="transmembrane region" description="Helical" evidence="2">
    <location>
        <begin position="112"/>
        <end position="135"/>
    </location>
</feature>
<proteinExistence type="inferred from homology"/>
<evidence type="ECO:0000313" key="3">
    <source>
        <dbReference type="EMBL" id="KAG5387119.1"/>
    </source>
</evidence>
<feature type="transmembrane region" description="Helical" evidence="2">
    <location>
        <begin position="141"/>
        <end position="167"/>
    </location>
</feature>
<keyword evidence="2" id="KW-0812">Transmembrane</keyword>
<protein>
    <recommendedName>
        <fullName evidence="5">Polysaccharide biosynthesis protein C-terminal domain-containing protein</fullName>
    </recommendedName>
</protein>
<evidence type="ECO:0000256" key="2">
    <source>
        <dbReference type="SAM" id="Phobius"/>
    </source>
</evidence>
<feature type="transmembrane region" description="Helical" evidence="2">
    <location>
        <begin position="39"/>
        <end position="59"/>
    </location>
</feature>
<organism evidence="3 4">
    <name type="scientific">Brassica rapa subsp. trilocularis</name>
    <dbReference type="NCBI Taxonomy" id="1813537"/>
    <lineage>
        <taxon>Eukaryota</taxon>
        <taxon>Viridiplantae</taxon>
        <taxon>Streptophyta</taxon>
        <taxon>Embryophyta</taxon>
        <taxon>Tracheophyta</taxon>
        <taxon>Spermatophyta</taxon>
        <taxon>Magnoliopsida</taxon>
        <taxon>eudicotyledons</taxon>
        <taxon>Gunneridae</taxon>
        <taxon>Pentapetalae</taxon>
        <taxon>rosids</taxon>
        <taxon>malvids</taxon>
        <taxon>Brassicales</taxon>
        <taxon>Brassicaceae</taxon>
        <taxon>Brassiceae</taxon>
        <taxon>Brassica</taxon>
    </lineage>
</organism>
<reference evidence="3 4" key="1">
    <citation type="submission" date="2021-03" db="EMBL/GenBank/DDBJ databases">
        <authorList>
            <person name="King G.J."/>
            <person name="Bancroft I."/>
            <person name="Baten A."/>
            <person name="Bloomfield J."/>
            <person name="Borpatragohain P."/>
            <person name="He Z."/>
            <person name="Irish N."/>
            <person name="Irwin J."/>
            <person name="Liu K."/>
            <person name="Mauleon R.P."/>
            <person name="Moore J."/>
            <person name="Morris R."/>
            <person name="Ostergaard L."/>
            <person name="Wang B."/>
            <person name="Wells R."/>
        </authorList>
    </citation>
    <scope>NUCLEOTIDE SEQUENCE [LARGE SCALE GENOMIC DNA]</scope>
    <source>
        <strain evidence="3">R-o-18</strain>
        <tissue evidence="3">Leaf</tissue>
    </source>
</reference>
<feature type="transmembrane region" description="Helical" evidence="2">
    <location>
        <begin position="6"/>
        <end position="27"/>
    </location>
</feature>